<proteinExistence type="predicted"/>
<evidence type="ECO:0000313" key="1">
    <source>
        <dbReference type="EMBL" id="CAD8082009.1"/>
    </source>
</evidence>
<dbReference type="EMBL" id="CAJJDN010000042">
    <property type="protein sequence ID" value="CAD8082009.1"/>
    <property type="molecule type" value="Genomic_DNA"/>
</dbReference>
<protein>
    <submittedName>
        <fullName evidence="1">Uncharacterized protein</fullName>
    </submittedName>
</protein>
<comment type="caution">
    <text evidence="1">The sequence shown here is derived from an EMBL/GenBank/DDBJ whole genome shotgun (WGS) entry which is preliminary data.</text>
</comment>
<dbReference type="Proteomes" id="UP000692954">
    <property type="component" value="Unassembled WGS sequence"/>
</dbReference>
<organism evidence="1 2">
    <name type="scientific">Paramecium sonneborni</name>
    <dbReference type="NCBI Taxonomy" id="65129"/>
    <lineage>
        <taxon>Eukaryota</taxon>
        <taxon>Sar</taxon>
        <taxon>Alveolata</taxon>
        <taxon>Ciliophora</taxon>
        <taxon>Intramacronucleata</taxon>
        <taxon>Oligohymenophorea</taxon>
        <taxon>Peniculida</taxon>
        <taxon>Parameciidae</taxon>
        <taxon>Paramecium</taxon>
    </lineage>
</organism>
<accession>A0A8S1MQU5</accession>
<sequence length="49" mass="5665">MDQKSMKTTILMEKAVDILNLNDAYKLSISNSIQDRLTLLANQNLRRNK</sequence>
<name>A0A8S1MQU5_9CILI</name>
<evidence type="ECO:0000313" key="2">
    <source>
        <dbReference type="Proteomes" id="UP000692954"/>
    </source>
</evidence>
<reference evidence="1" key="1">
    <citation type="submission" date="2021-01" db="EMBL/GenBank/DDBJ databases">
        <authorList>
            <consortium name="Genoscope - CEA"/>
            <person name="William W."/>
        </authorList>
    </citation>
    <scope>NUCLEOTIDE SEQUENCE</scope>
</reference>
<keyword evidence="2" id="KW-1185">Reference proteome</keyword>
<dbReference type="AlphaFoldDB" id="A0A8S1MQU5"/>
<gene>
    <name evidence="1" type="ORF">PSON_ATCC_30995.1.T0420349</name>
</gene>